<evidence type="ECO:0000313" key="6">
    <source>
        <dbReference type="EMBL" id="QHT27370.1"/>
    </source>
</evidence>
<organism evidence="6">
    <name type="scientific">viral metagenome</name>
    <dbReference type="NCBI Taxonomy" id="1070528"/>
    <lineage>
        <taxon>unclassified sequences</taxon>
        <taxon>metagenomes</taxon>
        <taxon>organismal metagenomes</taxon>
    </lineage>
</organism>
<accession>A0A6C0EG34</accession>
<dbReference type="InterPro" id="IPR050475">
    <property type="entry name" value="Prenyltransferase_related"/>
</dbReference>
<evidence type="ECO:0000256" key="2">
    <source>
        <dbReference type="ARBA" id="ARBA00022692"/>
    </source>
</evidence>
<evidence type="ECO:0000256" key="5">
    <source>
        <dbReference type="SAM" id="Phobius"/>
    </source>
</evidence>
<dbReference type="PANTHER" id="PTHR42723:SF1">
    <property type="entry name" value="CHLOROPHYLL SYNTHASE, CHLOROPLASTIC"/>
    <property type="match status" value="1"/>
</dbReference>
<evidence type="ECO:0008006" key="7">
    <source>
        <dbReference type="Google" id="ProtNLM"/>
    </source>
</evidence>
<protein>
    <recommendedName>
        <fullName evidence="7">UbiA prenyltransferase family protein</fullName>
    </recommendedName>
</protein>
<keyword evidence="4 5" id="KW-0472">Membrane</keyword>
<dbReference type="InterPro" id="IPR044878">
    <property type="entry name" value="UbiA_sf"/>
</dbReference>
<keyword evidence="3 5" id="KW-1133">Transmembrane helix</keyword>
<dbReference type="EMBL" id="MN739821">
    <property type="protein sequence ID" value="QHT27370.1"/>
    <property type="molecule type" value="Genomic_DNA"/>
</dbReference>
<evidence type="ECO:0000256" key="4">
    <source>
        <dbReference type="ARBA" id="ARBA00023136"/>
    </source>
</evidence>
<dbReference type="InterPro" id="IPR000537">
    <property type="entry name" value="UbiA_prenyltransferase"/>
</dbReference>
<name>A0A6C0EG34_9ZZZZ</name>
<keyword evidence="2 5" id="KW-0812">Transmembrane</keyword>
<sequence>MRIVYFLLYSLFFTLNIPIIHGFIKKPNQILIKRTSNLSNLSNDENKKTDLTVEIQNDNIIIKKLRSVSKLTRSGNIVPTLLLSFSGGWIMNPSITSLIHSTPFITSNINAVLIMSLSMILNDLFDIEVDKLNNPSRPLITGEISKIEAISLSGLLFLIIKYLTTTYLPGNIQFITDLILFDIVLYTPILKKITFVKNLNCALIVSFALLYSGLCVSDHNLLINDKHYNILSITMNYIFWGSINNELMMDISDVEGDKQNGIKTLPVIINKPASLFIAHSILYCNTMSNSLSLAYIYNNIQYGIIPVLLYLPIFIDLLKVRKSKYAPLMITKTLNNSMLPMILFLLYMCVLSYNI</sequence>
<feature type="transmembrane region" description="Helical" evidence="5">
    <location>
        <begin position="6"/>
        <end position="24"/>
    </location>
</feature>
<feature type="transmembrane region" description="Helical" evidence="5">
    <location>
        <begin position="300"/>
        <end position="318"/>
    </location>
</feature>
<dbReference type="AlphaFoldDB" id="A0A6C0EG34"/>
<evidence type="ECO:0000256" key="3">
    <source>
        <dbReference type="ARBA" id="ARBA00022989"/>
    </source>
</evidence>
<reference evidence="6" key="1">
    <citation type="journal article" date="2020" name="Nature">
        <title>Giant virus diversity and host interactions through global metagenomics.</title>
        <authorList>
            <person name="Schulz F."/>
            <person name="Roux S."/>
            <person name="Paez-Espino D."/>
            <person name="Jungbluth S."/>
            <person name="Walsh D.A."/>
            <person name="Denef V.J."/>
            <person name="McMahon K.D."/>
            <person name="Konstantinidis K.T."/>
            <person name="Eloe-Fadrosh E.A."/>
            <person name="Kyrpides N.C."/>
            <person name="Woyke T."/>
        </authorList>
    </citation>
    <scope>NUCLEOTIDE SEQUENCE</scope>
    <source>
        <strain evidence="6">GVMAG-M-3300023179-33</strain>
    </source>
</reference>
<comment type="subcellular location">
    <subcellularLocation>
        <location evidence="1">Membrane</location>
        <topology evidence="1">Multi-pass membrane protein</topology>
    </subcellularLocation>
</comment>
<dbReference type="PANTHER" id="PTHR42723">
    <property type="entry name" value="CHLOROPHYLL SYNTHASE"/>
    <property type="match status" value="1"/>
</dbReference>
<proteinExistence type="predicted"/>
<evidence type="ECO:0000256" key="1">
    <source>
        <dbReference type="ARBA" id="ARBA00004141"/>
    </source>
</evidence>
<dbReference type="Pfam" id="PF01040">
    <property type="entry name" value="UbiA"/>
    <property type="match status" value="1"/>
</dbReference>
<dbReference type="GO" id="GO:0016020">
    <property type="term" value="C:membrane"/>
    <property type="evidence" value="ECO:0007669"/>
    <property type="project" value="UniProtKB-SubCell"/>
</dbReference>
<dbReference type="Gene3D" id="1.10.357.140">
    <property type="entry name" value="UbiA prenyltransferase"/>
    <property type="match status" value="1"/>
</dbReference>
<dbReference type="GO" id="GO:0016765">
    <property type="term" value="F:transferase activity, transferring alkyl or aryl (other than methyl) groups"/>
    <property type="evidence" value="ECO:0007669"/>
    <property type="project" value="InterPro"/>
</dbReference>